<evidence type="ECO:0000313" key="3">
    <source>
        <dbReference type="Proteomes" id="UP000297777"/>
    </source>
</evidence>
<keyword evidence="3" id="KW-1185">Reference proteome</keyword>
<sequence>MLSSFTNVYGSFPNIQARMNNLAGTQASVVGMSGSGPRFQSLSDFEKEQDELQAQIDQGNLNAQPTRSRTGLPAASRPRNVPDVSGILLEEQALQEMGSTNWVGKLLEYHQANAIMPLPEYTEHRISEQRFGCSVIIKQKTEPITTLTTFSNKKDAKKFISKLAIDWLISQNLMPSIGAVKYPKTPIATPIPDARERSTSPTPYPSLVPGLCIALGFNPPAYRLTRMSEGTSFYEIYADFGSDPRVDGPVGKLTNIYGKNKAKEACAKEVFKFLKAIERLREEGIVAQQGEERRTVEEPQPQLEDSHSNANDQYSVVSGI</sequence>
<organism evidence="2 3">
    <name type="scientific">Botrytis tulipae</name>
    <dbReference type="NCBI Taxonomy" id="87230"/>
    <lineage>
        <taxon>Eukaryota</taxon>
        <taxon>Fungi</taxon>
        <taxon>Dikarya</taxon>
        <taxon>Ascomycota</taxon>
        <taxon>Pezizomycotina</taxon>
        <taxon>Leotiomycetes</taxon>
        <taxon>Helotiales</taxon>
        <taxon>Sclerotiniaceae</taxon>
        <taxon>Botrytis</taxon>
    </lineage>
</organism>
<name>A0A4Z1E4G3_9HELO</name>
<dbReference type="Proteomes" id="UP000297777">
    <property type="component" value="Unassembled WGS sequence"/>
</dbReference>
<dbReference type="AlphaFoldDB" id="A0A4Z1E4G3"/>
<feature type="compositionally biased region" description="Polar residues" evidence="1">
    <location>
        <begin position="57"/>
        <end position="69"/>
    </location>
</feature>
<comment type="caution">
    <text evidence="2">The sequence shown here is derived from an EMBL/GenBank/DDBJ whole genome shotgun (WGS) entry which is preliminary data.</text>
</comment>
<accession>A0A4Z1E4G3</accession>
<gene>
    <name evidence="2" type="ORF">BTUL_0361g00030</name>
</gene>
<dbReference type="SUPFAM" id="SSF54768">
    <property type="entry name" value="dsRNA-binding domain-like"/>
    <property type="match status" value="1"/>
</dbReference>
<evidence type="ECO:0008006" key="4">
    <source>
        <dbReference type="Google" id="ProtNLM"/>
    </source>
</evidence>
<dbReference type="CDD" id="cd00048">
    <property type="entry name" value="DSRM_SF"/>
    <property type="match status" value="1"/>
</dbReference>
<dbReference type="OrthoDB" id="5222339at2759"/>
<evidence type="ECO:0000313" key="2">
    <source>
        <dbReference type="EMBL" id="TGO06995.1"/>
    </source>
</evidence>
<feature type="region of interest" description="Disordered" evidence="1">
    <location>
        <begin position="289"/>
        <end position="320"/>
    </location>
</feature>
<dbReference type="Gene3D" id="3.30.160.20">
    <property type="match status" value="1"/>
</dbReference>
<protein>
    <recommendedName>
        <fullName evidence="4">DRBM domain-containing protein</fullName>
    </recommendedName>
</protein>
<reference evidence="2 3" key="1">
    <citation type="submission" date="2017-12" db="EMBL/GenBank/DDBJ databases">
        <title>Comparative genomics of Botrytis spp.</title>
        <authorList>
            <person name="Valero-Jimenez C.A."/>
            <person name="Tapia P."/>
            <person name="Veloso J."/>
            <person name="Silva-Moreno E."/>
            <person name="Staats M."/>
            <person name="Valdes J.H."/>
            <person name="Van Kan J.A.L."/>
        </authorList>
    </citation>
    <scope>NUCLEOTIDE SEQUENCE [LARGE SCALE GENOMIC DNA]</scope>
    <source>
        <strain evidence="2 3">Bt9001</strain>
    </source>
</reference>
<evidence type="ECO:0000256" key="1">
    <source>
        <dbReference type="SAM" id="MobiDB-lite"/>
    </source>
</evidence>
<dbReference type="EMBL" id="PQXH01000359">
    <property type="protein sequence ID" value="TGO06995.1"/>
    <property type="molecule type" value="Genomic_DNA"/>
</dbReference>
<feature type="compositionally biased region" description="Polar residues" evidence="1">
    <location>
        <begin position="308"/>
        <end position="320"/>
    </location>
</feature>
<feature type="region of interest" description="Disordered" evidence="1">
    <location>
        <begin position="57"/>
        <end position="78"/>
    </location>
</feature>
<proteinExistence type="predicted"/>